<feature type="compositionally biased region" description="Polar residues" evidence="1">
    <location>
        <begin position="865"/>
        <end position="891"/>
    </location>
</feature>
<evidence type="ECO:0000313" key="3">
    <source>
        <dbReference type="EMBL" id="CAL8116822.1"/>
    </source>
</evidence>
<sequence length="1003" mass="111482">MTQSPSIFKDNKPTHAKMASYSWVLEMTKENRRRRRSSSSSCSNRNTSRRCTFKYFTKTGIFLGLVIILMALPSHCRPVENSDYVVYAPHHQHHQHDDEVGASGEGARFEFSRKIDTTVAAGATAPSSSHNNSSLELISDDINDPLLNNSSMIVHVIVTSSSSSSSSSSTSSSEIETDSDLQEVSQDNLQYTIDDEGEGEQGEGEEERGSLVEEKKSPPDSSTPFPSDSESFHRDLELQKLPKSQEKPESEPQPVQDIFSAFYRAFSQPSSSSASTSTSTTSLNIEEASFPTEETITTFMIRPRGTKRQRQNLNLSPERRREFLYRQQERRKLEAVEKNGSGSIIMMMMGDEDHSQAEAQEKSGPVDVSIVAEAAAQRLELLAKKIDKSDQKAETSFSSSSAAAAAPPKIAVSVAITHSKSVAQGASSSSSSNSKSDEQPKGENEQVGYSKNAKSESTFLIESSQEIHDSSSSPSRPRPLIKSLPRNDDDAQAHARYKVKEEEKAMNKNHNNYTRHNFPTNFGSRRGSTSTSSGASTKDLDGDGQEDLVEESEIDFRIIKDRNNIIPLRRIAMKEDPSRRYSLPQDFQASSSYPRAEPSSFIEITTYRPSFRPGGGTHQRRKIARTVSEQIGDGSLGNSPFNFKLNYIPSSSSTTQQPSTTTTKASSTFRNWQQPEKVWSEPARVWGVPAKVWGEPARIWSEPAKVWGEPEKIWGETQRQHEKQKQIHEEEELMQGDQPPPPQEEEETNGNFHHHQQREAHEEDNSSSSSPRGTFVILGDDENEGDSIDGDLGRPLMLHHFTIPPTDKGKETVITSSSISTSVSTSSRVSSTPISNKNNSSNNNSANNRNINGSSGSFSRKVAYFQQQQSPSPGLQYGSTPPVSSPQSNRVNNDDALRPREQTFRASDNNSNNNNNTNNEETSGSSQKKSGKKFGYVIEGSNVRKYRVEERTPDGFIVGEYGVLNNQNAFLRGVRYTADGTINPRLIHEALMKFLSLRRRRRR</sequence>
<feature type="compositionally biased region" description="Basic and acidic residues" evidence="1">
    <location>
        <begin position="384"/>
        <end position="393"/>
    </location>
</feature>
<keyword evidence="2" id="KW-1133">Transmembrane helix</keyword>
<feature type="compositionally biased region" description="Acidic residues" evidence="1">
    <location>
        <begin position="779"/>
        <end position="789"/>
    </location>
</feature>
<feature type="compositionally biased region" description="Low complexity" evidence="1">
    <location>
        <begin position="160"/>
        <end position="173"/>
    </location>
</feature>
<feature type="compositionally biased region" description="Low complexity" evidence="1">
    <location>
        <begin position="649"/>
        <end position="668"/>
    </location>
</feature>
<feature type="compositionally biased region" description="Basic and acidic residues" evidence="1">
    <location>
        <begin position="207"/>
        <end position="218"/>
    </location>
</feature>
<feature type="compositionally biased region" description="Basic and acidic residues" evidence="1">
    <location>
        <begin position="485"/>
        <end position="506"/>
    </location>
</feature>
<feature type="transmembrane region" description="Helical" evidence="2">
    <location>
        <begin position="55"/>
        <end position="72"/>
    </location>
</feature>
<feature type="compositionally biased region" description="Low complexity" evidence="1">
    <location>
        <begin position="420"/>
        <end position="434"/>
    </location>
</feature>
<feature type="compositionally biased region" description="Low complexity" evidence="1">
    <location>
        <begin position="909"/>
        <end position="928"/>
    </location>
</feature>
<dbReference type="PANTHER" id="PTHR42264">
    <property type="entry name" value="EPHRIN_REC_LIKE DOMAIN-CONTAINING PROTEIN"/>
    <property type="match status" value="1"/>
</dbReference>
<feature type="compositionally biased region" description="Low complexity" evidence="1">
    <location>
        <begin position="812"/>
        <end position="859"/>
    </location>
</feature>
<feature type="compositionally biased region" description="Polar residues" evidence="1">
    <location>
        <begin position="182"/>
        <end position="191"/>
    </location>
</feature>
<feature type="compositionally biased region" description="Low complexity" evidence="1">
    <location>
        <begin position="270"/>
        <end position="282"/>
    </location>
</feature>
<gene>
    <name evidence="3" type="ORF">ODALV1_LOCUS17416</name>
</gene>
<feature type="compositionally biased region" description="Basic and acidic residues" evidence="1">
    <location>
        <begin position="892"/>
        <end position="903"/>
    </location>
</feature>
<evidence type="ECO:0000256" key="2">
    <source>
        <dbReference type="SAM" id="Phobius"/>
    </source>
</evidence>
<evidence type="ECO:0000256" key="1">
    <source>
        <dbReference type="SAM" id="MobiDB-lite"/>
    </source>
</evidence>
<feature type="compositionally biased region" description="Basic and acidic residues" evidence="1">
    <location>
        <begin position="716"/>
        <end position="728"/>
    </location>
</feature>
<accession>A0ABP1R173</accession>
<organism evidence="3 4">
    <name type="scientific">Orchesella dallaii</name>
    <dbReference type="NCBI Taxonomy" id="48710"/>
    <lineage>
        <taxon>Eukaryota</taxon>
        <taxon>Metazoa</taxon>
        <taxon>Ecdysozoa</taxon>
        <taxon>Arthropoda</taxon>
        <taxon>Hexapoda</taxon>
        <taxon>Collembola</taxon>
        <taxon>Entomobryomorpha</taxon>
        <taxon>Entomobryoidea</taxon>
        <taxon>Orchesellidae</taxon>
        <taxon>Orchesellinae</taxon>
        <taxon>Orchesella</taxon>
    </lineage>
</organism>
<feature type="compositionally biased region" description="Polar residues" evidence="1">
    <location>
        <begin position="508"/>
        <end position="522"/>
    </location>
</feature>
<comment type="caution">
    <text evidence="3">The sequence shown here is derived from an EMBL/GenBank/DDBJ whole genome shotgun (WGS) entry which is preliminary data.</text>
</comment>
<dbReference type="EMBL" id="CAXLJM020000053">
    <property type="protein sequence ID" value="CAL8116822.1"/>
    <property type="molecule type" value="Genomic_DNA"/>
</dbReference>
<feature type="region of interest" description="Disordered" evidence="1">
    <location>
        <begin position="420"/>
        <end position="547"/>
    </location>
</feature>
<reference evidence="3 4" key="1">
    <citation type="submission" date="2024-08" db="EMBL/GenBank/DDBJ databases">
        <authorList>
            <person name="Cucini C."/>
            <person name="Frati F."/>
        </authorList>
    </citation>
    <scope>NUCLEOTIDE SEQUENCE [LARGE SCALE GENOMIC DNA]</scope>
</reference>
<feature type="compositionally biased region" description="Low complexity" evidence="1">
    <location>
        <begin position="523"/>
        <end position="537"/>
    </location>
</feature>
<feature type="region of interest" description="Disordered" evidence="1">
    <location>
        <begin position="649"/>
        <end position="674"/>
    </location>
</feature>
<keyword evidence="4" id="KW-1185">Reference proteome</keyword>
<feature type="region of interest" description="Disordered" evidence="1">
    <location>
        <begin position="160"/>
        <end position="233"/>
    </location>
</feature>
<feature type="region of interest" description="Disordered" evidence="1">
    <location>
        <begin position="267"/>
        <end position="291"/>
    </location>
</feature>
<name>A0ABP1R173_9HEXA</name>
<protein>
    <submittedName>
        <fullName evidence="3">Uncharacterized protein</fullName>
    </submittedName>
</protein>
<feature type="compositionally biased region" description="Acidic residues" evidence="1">
    <location>
        <begin position="193"/>
        <end position="206"/>
    </location>
</feature>
<proteinExistence type="predicted"/>
<evidence type="ECO:0000313" key="4">
    <source>
        <dbReference type="Proteomes" id="UP001642540"/>
    </source>
</evidence>
<feature type="region of interest" description="Disordered" evidence="1">
    <location>
        <begin position="384"/>
        <end position="408"/>
    </location>
</feature>
<feature type="compositionally biased region" description="Low complexity" evidence="1">
    <location>
        <begin position="398"/>
        <end position="408"/>
    </location>
</feature>
<feature type="compositionally biased region" description="Basic and acidic residues" evidence="1">
    <location>
        <begin position="435"/>
        <end position="444"/>
    </location>
</feature>
<dbReference type="Proteomes" id="UP001642540">
    <property type="component" value="Unassembled WGS sequence"/>
</dbReference>
<feature type="compositionally biased region" description="Low complexity" evidence="1">
    <location>
        <begin position="219"/>
        <end position="229"/>
    </location>
</feature>
<dbReference type="PANTHER" id="PTHR42264:SF3">
    <property type="entry name" value="F-BOX DOMAIN-CONTAINING PROTEIN-RELATED"/>
    <property type="match status" value="1"/>
</dbReference>
<feature type="region of interest" description="Disordered" evidence="1">
    <location>
        <begin position="716"/>
        <end position="932"/>
    </location>
</feature>
<dbReference type="Gene3D" id="6.10.250.1010">
    <property type="match status" value="1"/>
</dbReference>
<keyword evidence="2" id="KW-0812">Transmembrane</keyword>
<keyword evidence="2" id="KW-0472">Membrane</keyword>